<dbReference type="InterPro" id="IPR000422">
    <property type="entry name" value="DHBP_synthase_RibB"/>
</dbReference>
<accession>A0AA96V679</accession>
<dbReference type="GO" id="GO:0005829">
    <property type="term" value="C:cytosol"/>
    <property type="evidence" value="ECO:0007669"/>
    <property type="project" value="TreeGrafter"/>
</dbReference>
<proteinExistence type="inferred from homology"/>
<dbReference type="PANTHER" id="PTHR21327:SF46">
    <property type="entry name" value="3,4-DIHYDROXY-2-BUTANONE 4-PHOSPHATE SYNTHASE"/>
    <property type="match status" value="1"/>
</dbReference>
<dbReference type="AlphaFoldDB" id="A0AA96V679"/>
<dbReference type="SUPFAM" id="SSF55821">
    <property type="entry name" value="YrdC/RibB"/>
    <property type="match status" value="1"/>
</dbReference>
<keyword evidence="2 6" id="KW-0479">Metal-binding</keyword>
<dbReference type="Pfam" id="PF00926">
    <property type="entry name" value="DHBP_synthase"/>
    <property type="match status" value="1"/>
</dbReference>
<comment type="function">
    <text evidence="6">Catalyzes the conversion of D-ribulose 5-phosphate to formate and 3,4-dihydroxy-2-butanone 4-phosphate.</text>
</comment>
<dbReference type="Proteomes" id="UP001304970">
    <property type="component" value="Chromosome"/>
</dbReference>
<comment type="cofactor">
    <cofactor evidence="6">
        <name>Mg(2+)</name>
        <dbReference type="ChEBI" id="CHEBI:18420"/>
    </cofactor>
    <cofactor evidence="6">
        <name>Mn(2+)</name>
        <dbReference type="ChEBI" id="CHEBI:29035"/>
    </cofactor>
    <text evidence="6">Binds 2 divalent metal cations per subunit. Magnesium or manganese.</text>
</comment>
<organism evidence="7 8">
    <name type="scientific">Methanolapillus ohkumae</name>
    <dbReference type="NCBI Taxonomy" id="3028298"/>
    <lineage>
        <taxon>Archaea</taxon>
        <taxon>Methanobacteriati</taxon>
        <taxon>Methanobacteriota</taxon>
        <taxon>Stenosarchaea group</taxon>
        <taxon>Methanomicrobia</taxon>
        <taxon>Methanosarcinales</taxon>
        <taxon>Methanosarcinaceae</taxon>
        <taxon>Methanolapillus</taxon>
    </lineage>
</organism>
<evidence type="ECO:0000256" key="2">
    <source>
        <dbReference type="ARBA" id="ARBA00022723"/>
    </source>
</evidence>
<evidence type="ECO:0000313" key="8">
    <source>
        <dbReference type="Proteomes" id="UP001304970"/>
    </source>
</evidence>
<dbReference type="GO" id="GO:0008686">
    <property type="term" value="F:3,4-dihydroxy-2-butanone-4-phosphate synthase activity"/>
    <property type="evidence" value="ECO:0007669"/>
    <property type="project" value="UniProtKB-EC"/>
</dbReference>
<reference evidence="7 8" key="1">
    <citation type="submission" date="2023-07" db="EMBL/GenBank/DDBJ databases">
        <title>Closed genome sequence of Methanosarcinaceae archaeon Am2.</title>
        <authorList>
            <person name="Poehlein A."/>
            <person name="Protasov E."/>
            <person name="Platt K."/>
            <person name="Reeh H."/>
            <person name="Daniel R."/>
            <person name="Brune A."/>
        </authorList>
    </citation>
    <scope>NUCLEOTIDE SEQUENCE [LARGE SCALE GENOMIC DNA]</scope>
    <source>
        <strain evidence="7 8">Am2</strain>
    </source>
</reference>
<dbReference type="PANTHER" id="PTHR21327">
    <property type="entry name" value="GTP CYCLOHYDROLASE II-RELATED"/>
    <property type="match status" value="1"/>
</dbReference>
<keyword evidence="4 6" id="KW-0464">Manganese</keyword>
<keyword evidence="1 6" id="KW-0686">Riboflavin biosynthesis</keyword>
<comment type="catalytic activity">
    <reaction evidence="6">
        <text>D-ribulose 5-phosphate = (2S)-2-hydroxy-3-oxobutyl phosphate + formate + H(+)</text>
        <dbReference type="Rhea" id="RHEA:18457"/>
        <dbReference type="ChEBI" id="CHEBI:15378"/>
        <dbReference type="ChEBI" id="CHEBI:15740"/>
        <dbReference type="ChEBI" id="CHEBI:58121"/>
        <dbReference type="ChEBI" id="CHEBI:58830"/>
        <dbReference type="EC" id="4.1.99.12"/>
    </reaction>
</comment>
<gene>
    <name evidence="7" type="primary">ribB</name>
    <name evidence="7" type="ORF">MsAm2_12260</name>
</gene>
<keyword evidence="5 6" id="KW-0456">Lyase</keyword>
<comment type="similarity">
    <text evidence="6">Belongs to the DHBP synthase family.</text>
</comment>
<dbReference type="InterPro" id="IPR017945">
    <property type="entry name" value="DHBP_synth_RibB-like_a/b_dom"/>
</dbReference>
<protein>
    <recommendedName>
        <fullName evidence="6">3,4-dihydroxy-2-butanone 4-phosphate synthase</fullName>
        <shortName evidence="6">DHBP synthase</shortName>
        <ecNumber evidence="6">4.1.99.12</ecNumber>
    </recommendedName>
</protein>
<dbReference type="RefSeq" id="WP_338097407.1">
    <property type="nucleotide sequence ID" value="NZ_CP131061.1"/>
</dbReference>
<dbReference type="Gene3D" id="3.90.870.10">
    <property type="entry name" value="DHBP synthase"/>
    <property type="match status" value="1"/>
</dbReference>
<sequence>MVQKSTSSTSSDVGSAGCCPNLWGPEYSKNIKQALCAVQEGRFFLLYDSDKREGETDFVISATAVTPADVCRMRKDGGGLICVAIGPNAAKTMKLPFMADVVNAAATNPNAKLDIGTVVEREGDIQYDKKSSFSIWVNHRQNRTGIPDNDRAFTINRLGEMTKKTDAGDSVEFASEFRTPGHTATLRAAEGLLDVRRGQTELSIALAMMAGANPAMVVCEMLDDTNGQALSKEDAKNYGKKHGFVFVEGYEVVEAFDLWKSCQK</sequence>
<evidence type="ECO:0000256" key="5">
    <source>
        <dbReference type="ARBA" id="ARBA00023239"/>
    </source>
</evidence>
<comment type="pathway">
    <text evidence="6">Cofactor biosynthesis; riboflavin biosynthesis; 2-hydroxy-3-oxobutyl phosphate from D-ribulose 5-phosphate: step 1/1.</text>
</comment>
<evidence type="ECO:0000256" key="4">
    <source>
        <dbReference type="ARBA" id="ARBA00023211"/>
    </source>
</evidence>
<dbReference type="EC" id="4.1.99.12" evidence="6"/>
<evidence type="ECO:0000256" key="6">
    <source>
        <dbReference type="RuleBase" id="RU003843"/>
    </source>
</evidence>
<dbReference type="GeneID" id="89228653"/>
<dbReference type="NCBIfam" id="TIGR00506">
    <property type="entry name" value="ribB"/>
    <property type="match status" value="1"/>
</dbReference>
<evidence type="ECO:0000313" key="7">
    <source>
        <dbReference type="EMBL" id="WNY27429.1"/>
    </source>
</evidence>
<keyword evidence="3 6" id="KW-0460">Magnesium</keyword>
<name>A0AA96V679_9EURY</name>
<evidence type="ECO:0000256" key="3">
    <source>
        <dbReference type="ARBA" id="ARBA00022842"/>
    </source>
</evidence>
<dbReference type="GO" id="GO:0046872">
    <property type="term" value="F:metal ion binding"/>
    <property type="evidence" value="ECO:0007669"/>
    <property type="project" value="UniProtKB-KW"/>
</dbReference>
<dbReference type="GO" id="GO:0009231">
    <property type="term" value="P:riboflavin biosynthetic process"/>
    <property type="evidence" value="ECO:0007669"/>
    <property type="project" value="UniProtKB-KW"/>
</dbReference>
<keyword evidence="8" id="KW-1185">Reference proteome</keyword>
<evidence type="ECO:0000256" key="1">
    <source>
        <dbReference type="ARBA" id="ARBA00022619"/>
    </source>
</evidence>
<dbReference type="EMBL" id="CP131061">
    <property type="protein sequence ID" value="WNY27429.1"/>
    <property type="molecule type" value="Genomic_DNA"/>
</dbReference>
<comment type="subunit">
    <text evidence="6">Homodimer.</text>
</comment>